<keyword evidence="7" id="KW-0618">Plastoquinone</keyword>
<evidence type="ECO:0000256" key="2">
    <source>
        <dbReference type="ARBA" id="ARBA00010519"/>
    </source>
</evidence>
<evidence type="ECO:0000313" key="11">
    <source>
        <dbReference type="EMBL" id="ADA63618.1"/>
    </source>
</evidence>
<dbReference type="GO" id="GO:0005886">
    <property type="term" value="C:plasma membrane"/>
    <property type="evidence" value="ECO:0007669"/>
    <property type="project" value="UniProtKB-SubCell"/>
</dbReference>
<dbReference type="AlphaFoldDB" id="E3T2Y0"/>
<organism evidence="11">
    <name type="scientific">Equisetum arvense</name>
    <name type="common">Field horsetail</name>
    <name type="synonym">Common horsetail</name>
    <dbReference type="NCBI Taxonomy" id="3258"/>
    <lineage>
        <taxon>Eukaryota</taxon>
        <taxon>Viridiplantae</taxon>
        <taxon>Streptophyta</taxon>
        <taxon>Embryophyta</taxon>
        <taxon>Tracheophyta</taxon>
        <taxon>Polypodiopsida</taxon>
        <taxon>Equisetidae</taxon>
        <taxon>Equisetales</taxon>
        <taxon>Equisetaceae</taxon>
        <taxon>Equisetum</taxon>
    </lineage>
</organism>
<reference evidence="11" key="1">
    <citation type="journal article" date="2010" name="BMC Evol. Biol.">
        <title>Complete plastome sequences of Equisetum arvense and Isoetes flaccida: implications for phylogeny and plastid genome evolution of early land plant lineages.</title>
        <authorList>
            <person name="Karol K.G."/>
            <person name="Arumuganathan K."/>
            <person name="Boore J.L."/>
            <person name="Duffy A.M."/>
            <person name="Everett K.D."/>
            <person name="Hall J.D."/>
            <person name="Hansen S.K."/>
            <person name="Kuehl J.V."/>
            <person name="Mandoli D.F."/>
            <person name="Mishler B.D."/>
            <person name="Olmstead R.G."/>
            <person name="Renzaglia K.S."/>
            <person name="Wolf P.G."/>
        </authorList>
    </citation>
    <scope>NUCLEOTIDE SEQUENCE [LARGE SCALE GENOMIC DNA]</scope>
</reference>
<keyword evidence="5 10" id="KW-0874">Quinone</keyword>
<evidence type="ECO:0000256" key="3">
    <source>
        <dbReference type="ARBA" id="ARBA00022448"/>
    </source>
</evidence>
<comment type="similarity">
    <text evidence="2 10">Belongs to the complex I subunit 4L family.</text>
</comment>
<keyword evidence="9 10" id="KW-0472">Membrane</keyword>
<dbReference type="Pfam" id="PF00420">
    <property type="entry name" value="Oxidored_q2"/>
    <property type="match status" value="1"/>
</dbReference>
<keyword evidence="10" id="KW-0830">Ubiquinone</keyword>
<dbReference type="EMBL" id="GU191334">
    <property type="protein sequence ID" value="ADA63618.1"/>
    <property type="molecule type" value="Genomic_DNA"/>
</dbReference>
<evidence type="ECO:0000256" key="1">
    <source>
        <dbReference type="ARBA" id="ARBA00004141"/>
    </source>
</evidence>
<dbReference type="PANTHER" id="PTHR11434">
    <property type="entry name" value="NADH-UBIQUINONE OXIDOREDUCTASE SUBUNIT ND4L"/>
    <property type="match status" value="1"/>
</dbReference>
<keyword evidence="4 10" id="KW-0812">Transmembrane</keyword>
<keyword evidence="10" id="KW-1003">Cell membrane</keyword>
<keyword evidence="10" id="KW-1278">Translocase</keyword>
<dbReference type="PANTHER" id="PTHR11434:SF16">
    <property type="entry name" value="NADH-UBIQUINONE OXIDOREDUCTASE CHAIN 4L"/>
    <property type="match status" value="1"/>
</dbReference>
<sequence>MFEHVLILSSYLFCIGFYGLITSRNMVRALMCLELIFNAININFVTFSNFLDSQEIKGEVFAIFIIAIAAAEAAIGLSIILVLYRNGRSNQINEFNLLKW</sequence>
<protein>
    <recommendedName>
        <fullName evidence="10">NADH-quinone oxidoreductase subunit K</fullName>
        <ecNumber evidence="10">7.1.1.-</ecNumber>
    </recommendedName>
    <alternativeName>
        <fullName evidence="10">NADH dehydrogenase I subunit K</fullName>
    </alternativeName>
    <alternativeName>
        <fullName evidence="10">NDH-1 subunit K</fullName>
    </alternativeName>
</protein>
<feature type="transmembrane region" description="Helical" evidence="10">
    <location>
        <begin position="6"/>
        <end position="22"/>
    </location>
</feature>
<evidence type="ECO:0000256" key="4">
    <source>
        <dbReference type="ARBA" id="ARBA00022692"/>
    </source>
</evidence>
<feature type="transmembrane region" description="Helical" evidence="10">
    <location>
        <begin position="29"/>
        <end position="48"/>
    </location>
</feature>
<comment type="function">
    <text evidence="10">NDH-1 shuttles electrons from NADH, via FMN and iron-sulfur (Fe-S) centers, to quinones in the respiratory chain. The immediate electron acceptor for the enzyme in this species is believed to be ubiquinone. Couples the redox reaction to proton translocation (for every two electrons transferred, four hydrogen ions are translocated across the cytoplasmic membrane), and thus conserves the redox energy in a proton gradient.</text>
</comment>
<dbReference type="GO" id="GO:0050136">
    <property type="term" value="F:NADH dehydrogenase (quinone) (non-electrogenic) activity"/>
    <property type="evidence" value="ECO:0007669"/>
    <property type="project" value="UniProtKB-UniRule"/>
</dbReference>
<gene>
    <name evidence="12" type="primary">ndhE</name>
    <name evidence="10" type="synonym">nuoK</name>
</gene>
<keyword evidence="6" id="KW-0521">NADP</keyword>
<dbReference type="EC" id="7.1.1.-" evidence="10"/>
<dbReference type="InterPro" id="IPR001133">
    <property type="entry name" value="NADH_UbQ_OxRdtase_chain4L/K"/>
</dbReference>
<keyword evidence="8 10" id="KW-1133">Transmembrane helix</keyword>
<comment type="catalytic activity">
    <reaction evidence="10">
        <text>a quinone + NADH + 5 H(+)(in) = a quinol + NAD(+) + 4 H(+)(out)</text>
        <dbReference type="Rhea" id="RHEA:57888"/>
        <dbReference type="ChEBI" id="CHEBI:15378"/>
        <dbReference type="ChEBI" id="CHEBI:24646"/>
        <dbReference type="ChEBI" id="CHEBI:57540"/>
        <dbReference type="ChEBI" id="CHEBI:57945"/>
        <dbReference type="ChEBI" id="CHEBI:132124"/>
    </reaction>
</comment>
<dbReference type="FunFam" id="1.10.287.3510:FF:000001">
    <property type="entry name" value="NADH-quinone oxidoreductase subunit K"/>
    <property type="match status" value="1"/>
</dbReference>
<evidence type="ECO:0000256" key="9">
    <source>
        <dbReference type="ARBA" id="ARBA00023136"/>
    </source>
</evidence>
<evidence type="ECO:0000313" key="12">
    <source>
        <dbReference type="EMBL" id="AEV58388.1"/>
    </source>
</evidence>
<name>E3T2Y0_EQUAR</name>
<dbReference type="GO" id="GO:0030964">
    <property type="term" value="C:NADH dehydrogenase complex"/>
    <property type="evidence" value="ECO:0007669"/>
    <property type="project" value="TreeGrafter"/>
</dbReference>
<comment type="subcellular location">
    <subcellularLocation>
        <location evidence="10">Cell membrane</location>
        <topology evidence="10">Multi-pass membrane protein</topology>
    </subcellularLocation>
    <subcellularLocation>
        <location evidence="1">Membrane</location>
        <topology evidence="1">Multi-pass membrane protein</topology>
    </subcellularLocation>
</comment>
<feature type="transmembrane region" description="Helical" evidence="10">
    <location>
        <begin position="60"/>
        <end position="84"/>
    </location>
</feature>
<accession>E3T2Y0</accession>
<keyword evidence="3 10" id="KW-0813">Transport</keyword>
<evidence type="ECO:0000256" key="8">
    <source>
        <dbReference type="ARBA" id="ARBA00022989"/>
    </source>
</evidence>
<keyword evidence="11" id="KW-0934">Plastid</keyword>
<dbReference type="NCBIfam" id="NF004322">
    <property type="entry name" value="PRK05715.1-4"/>
    <property type="match status" value="1"/>
</dbReference>
<dbReference type="GeneID" id="9978546"/>
<dbReference type="NCBIfam" id="NF004323">
    <property type="entry name" value="PRK05715.1-5"/>
    <property type="match status" value="1"/>
</dbReference>
<dbReference type="NCBIfam" id="NF004320">
    <property type="entry name" value="PRK05715.1-2"/>
    <property type="match status" value="1"/>
</dbReference>
<dbReference type="GO" id="GO:0042773">
    <property type="term" value="P:ATP synthesis coupled electron transport"/>
    <property type="evidence" value="ECO:0007669"/>
    <property type="project" value="InterPro"/>
</dbReference>
<keyword evidence="10" id="KW-0520">NAD</keyword>
<evidence type="ECO:0000256" key="10">
    <source>
        <dbReference type="HAMAP-Rule" id="MF_01456"/>
    </source>
</evidence>
<evidence type="ECO:0000256" key="6">
    <source>
        <dbReference type="ARBA" id="ARBA00022857"/>
    </source>
</evidence>
<dbReference type="InterPro" id="IPR039428">
    <property type="entry name" value="NUOK/Mnh_C1-like"/>
</dbReference>
<evidence type="ECO:0000256" key="5">
    <source>
        <dbReference type="ARBA" id="ARBA00022719"/>
    </source>
</evidence>
<proteinExistence type="inferred from homology"/>
<dbReference type="HAMAP" id="MF_01456">
    <property type="entry name" value="NDH1_NuoK"/>
    <property type="match status" value="1"/>
</dbReference>
<evidence type="ECO:0000256" key="7">
    <source>
        <dbReference type="ARBA" id="ARBA00022957"/>
    </source>
</evidence>
<dbReference type="EMBL" id="JN968380">
    <property type="protein sequence ID" value="AEV58388.1"/>
    <property type="molecule type" value="Genomic_DNA"/>
</dbReference>
<dbReference type="RefSeq" id="YP_004021819.1">
    <property type="nucleotide sequence ID" value="NC_014699.1"/>
</dbReference>
<keyword evidence="11" id="KW-0150">Chloroplast</keyword>
<geneLocation type="plastid" evidence="11"/>
<reference evidence="12" key="2">
    <citation type="journal article" date="2014" name="PLoS ONE">
        <title>Chloroplast Genome Differences between Asian and American Equisetum arvense (Equisetaceae) and the Origin of the Hypervariable trnY-trnE Intergenic Spacer.</title>
        <authorList>
            <person name="Kim H.T."/>
            <person name="Kim K.J."/>
        </authorList>
    </citation>
    <scope>NUCLEOTIDE SEQUENCE</scope>
</reference>
<dbReference type="GO" id="GO:0048038">
    <property type="term" value="F:quinone binding"/>
    <property type="evidence" value="ECO:0007669"/>
    <property type="project" value="UniProtKB-KW"/>
</dbReference>
<comment type="subunit">
    <text evidence="10">NDH-1 is composed of 14 different subunits. Subunits NuoA, H, J, K, L, M, N constitute the membrane sector of the complex.</text>
</comment>
<dbReference type="Gene3D" id="1.10.287.3510">
    <property type="match status" value="1"/>
</dbReference>